<protein>
    <submittedName>
        <fullName evidence="1">Uncharacterized protein</fullName>
    </submittedName>
</protein>
<gene>
    <name evidence="1" type="primary">orf149</name>
</gene>
<evidence type="ECO:0000313" key="1">
    <source>
        <dbReference type="EMBL" id="QJH88378.1"/>
    </source>
</evidence>
<reference evidence="1" key="1">
    <citation type="journal article" date="2020" name="J. Phycol.">
        <title>The Organelle Genomes in the Photosynthetic Red Algal Parasite Pterocladiophila hemisphaerica (Florideophyceae, Rhodophyta) Have Elevated Substitution Rates and Extreme Gene Loss in the Plastid Genome.</title>
        <authorList>
            <person name="Preuss M."/>
            <person name="Verbruggen H."/>
            <person name="Zuccarello G.C."/>
        </authorList>
    </citation>
    <scope>NUCLEOTIDE SEQUENCE</scope>
</reference>
<dbReference type="EMBL" id="MT117916">
    <property type="protein sequence ID" value="QJH88378.1"/>
    <property type="molecule type" value="Genomic_DNA"/>
</dbReference>
<geneLocation type="chloroplast" evidence="1"/>
<name>A0A6M3WW34_PTELU</name>
<organism evidence="1">
    <name type="scientific">Pterocladia lucida</name>
    <name type="common">Red seaweed</name>
    <name type="synonym">Fucus lucidus</name>
    <dbReference type="NCBI Taxonomy" id="31408"/>
    <lineage>
        <taxon>Eukaryota</taxon>
        <taxon>Rhodophyta</taxon>
        <taxon>Florideophyceae</taxon>
        <taxon>Rhodymeniophycidae</taxon>
        <taxon>Gelidiales</taxon>
        <taxon>Pterocladiaceae</taxon>
        <taxon>Pterocladia</taxon>
    </lineage>
</organism>
<keyword evidence="1" id="KW-0934">Plastid</keyword>
<keyword evidence="1" id="KW-0150">Chloroplast</keyword>
<proteinExistence type="predicted"/>
<dbReference type="AlphaFoldDB" id="A0A6M3WW34"/>
<accession>A0A6M3WW34</accession>
<sequence length="149" mass="18234">MICIESLDLYTSNKIEQLDTLYTKHNTFILFITRSSNHMRNTNNSILQLFDHYLLCIQLINKLIYNSTLQIITSDLLHKYYKNPQERSVKQYIYKYTYYYKMTQYYYNNQSYKDKITTNEIPIYYLYIIKKICSHNKNSLKYLINYLCL</sequence>